<name>A0ABS6JWW6_9BACI</name>
<dbReference type="EMBL" id="JAHQCR010000070">
    <property type="protein sequence ID" value="MBU9723092.1"/>
    <property type="molecule type" value="Genomic_DNA"/>
</dbReference>
<reference evidence="1 2" key="1">
    <citation type="submission" date="2021-06" db="EMBL/GenBank/DDBJ databases">
        <title>Bacillus sp. RD4P76, an endophyte from a halophyte.</title>
        <authorList>
            <person name="Sun J.-Q."/>
        </authorList>
    </citation>
    <scope>NUCLEOTIDE SEQUENCE [LARGE SCALE GENOMIC DNA]</scope>
    <source>
        <strain evidence="1 2">JCM 17098</strain>
    </source>
</reference>
<protein>
    <recommendedName>
        <fullName evidence="3">Mu-like prophage protein Com</fullName>
    </recommendedName>
</protein>
<evidence type="ECO:0000313" key="1">
    <source>
        <dbReference type="EMBL" id="MBU9723092.1"/>
    </source>
</evidence>
<proteinExistence type="predicted"/>
<comment type="caution">
    <text evidence="1">The sequence shown here is derived from an EMBL/GenBank/DDBJ whole genome shotgun (WGS) entry which is preliminary data.</text>
</comment>
<evidence type="ECO:0008006" key="3">
    <source>
        <dbReference type="Google" id="ProtNLM"/>
    </source>
</evidence>
<accession>A0ABS6JWW6</accession>
<gene>
    <name evidence="1" type="ORF">KS407_16855</name>
</gene>
<dbReference type="RefSeq" id="WP_088076890.1">
    <property type="nucleotide sequence ID" value="NZ_JAHQCR010000070.1"/>
</dbReference>
<sequence length="75" mass="8761">MLKETVLLRVECPECRQKLMDKAEDASGKVQPKCSRCRNVWEVDLGTNEFKLISKKTYTETKRSLKSYLKGRIDH</sequence>
<evidence type="ECO:0000313" key="2">
    <source>
        <dbReference type="Proteomes" id="UP000790580"/>
    </source>
</evidence>
<organism evidence="1 2">
    <name type="scientific">Evansella alkalicola</name>
    <dbReference type="NCBI Taxonomy" id="745819"/>
    <lineage>
        <taxon>Bacteria</taxon>
        <taxon>Bacillati</taxon>
        <taxon>Bacillota</taxon>
        <taxon>Bacilli</taxon>
        <taxon>Bacillales</taxon>
        <taxon>Bacillaceae</taxon>
        <taxon>Evansella</taxon>
    </lineage>
</organism>
<dbReference type="Proteomes" id="UP000790580">
    <property type="component" value="Unassembled WGS sequence"/>
</dbReference>
<keyword evidence="2" id="KW-1185">Reference proteome</keyword>